<reference evidence="5" key="2">
    <citation type="submission" date="2025-08" db="UniProtKB">
        <authorList>
            <consortium name="RefSeq"/>
        </authorList>
    </citation>
    <scope>IDENTIFICATION</scope>
    <source>
        <strain evidence="5">S238N-H82</strain>
        <tissue evidence="5">Testes</tissue>
    </source>
</reference>
<dbReference type="Gene3D" id="4.10.530.10">
    <property type="entry name" value="Gamma-fibrinogen Carboxyl Terminal Fragment, domain 2"/>
    <property type="match status" value="1"/>
</dbReference>
<feature type="compositionally biased region" description="Low complexity" evidence="1">
    <location>
        <begin position="139"/>
        <end position="152"/>
    </location>
</feature>
<evidence type="ECO:0000256" key="2">
    <source>
        <dbReference type="SAM" id="SignalP"/>
    </source>
</evidence>
<dbReference type="InterPro" id="IPR002181">
    <property type="entry name" value="Fibrinogen_a/b/g_C_dom"/>
</dbReference>
<dbReference type="InterPro" id="IPR014716">
    <property type="entry name" value="Fibrinogen_a/b/g_C_1"/>
</dbReference>
<dbReference type="PANTHER" id="PTHR19143">
    <property type="entry name" value="FIBRINOGEN/TENASCIN/ANGIOPOEITIN"/>
    <property type="match status" value="1"/>
</dbReference>
<gene>
    <name evidence="5" type="primary">LOC118411083</name>
</gene>
<evidence type="ECO:0000313" key="4">
    <source>
        <dbReference type="Proteomes" id="UP000001554"/>
    </source>
</evidence>
<keyword evidence="4" id="KW-1185">Reference proteome</keyword>
<dbReference type="GeneID" id="118411083"/>
<dbReference type="PROSITE" id="PS51406">
    <property type="entry name" value="FIBRINOGEN_C_2"/>
    <property type="match status" value="1"/>
</dbReference>
<feature type="region of interest" description="Disordered" evidence="1">
    <location>
        <begin position="106"/>
        <end position="171"/>
    </location>
</feature>
<evidence type="ECO:0000313" key="5">
    <source>
        <dbReference type="RefSeq" id="XP_035668987.1"/>
    </source>
</evidence>
<name>A0A9J7MIT1_BRAFL</name>
<dbReference type="KEGG" id="bfo:118411083"/>
<evidence type="ECO:0000256" key="1">
    <source>
        <dbReference type="SAM" id="MobiDB-lite"/>
    </source>
</evidence>
<reference evidence="4" key="1">
    <citation type="journal article" date="2020" name="Nat. Ecol. Evol.">
        <title>Deeply conserved synteny resolves early events in vertebrate evolution.</title>
        <authorList>
            <person name="Simakov O."/>
            <person name="Marletaz F."/>
            <person name="Yue J.X."/>
            <person name="O'Connell B."/>
            <person name="Jenkins J."/>
            <person name="Brandt A."/>
            <person name="Calef R."/>
            <person name="Tung C.H."/>
            <person name="Huang T.K."/>
            <person name="Schmutz J."/>
            <person name="Satoh N."/>
            <person name="Yu J.K."/>
            <person name="Putnam N.H."/>
            <person name="Green R.E."/>
            <person name="Rokhsar D.S."/>
        </authorList>
    </citation>
    <scope>NUCLEOTIDE SEQUENCE [LARGE SCALE GENOMIC DNA]</scope>
    <source>
        <strain evidence="4">S238N-H82</strain>
    </source>
</reference>
<dbReference type="Gene3D" id="3.90.215.10">
    <property type="entry name" value="Gamma Fibrinogen, chain A, domain 1"/>
    <property type="match status" value="1"/>
</dbReference>
<dbReference type="OrthoDB" id="10053933at2759"/>
<dbReference type="OMA" id="WREWRQN"/>
<dbReference type="InterPro" id="IPR036056">
    <property type="entry name" value="Fibrinogen-like_C"/>
</dbReference>
<feature type="compositionally biased region" description="Low complexity" evidence="1">
    <location>
        <begin position="106"/>
        <end position="118"/>
    </location>
</feature>
<feature type="domain" description="Fibrinogen C-terminal" evidence="3">
    <location>
        <begin position="158"/>
        <end position="412"/>
    </location>
</feature>
<proteinExistence type="predicted"/>
<dbReference type="AlphaFoldDB" id="A0A9J7MIT1"/>
<dbReference type="SMART" id="SM00186">
    <property type="entry name" value="FBG"/>
    <property type="match status" value="1"/>
</dbReference>
<keyword evidence="2" id="KW-0732">Signal</keyword>
<organism evidence="4 5">
    <name type="scientific">Branchiostoma floridae</name>
    <name type="common">Florida lancelet</name>
    <name type="synonym">Amphioxus</name>
    <dbReference type="NCBI Taxonomy" id="7739"/>
    <lineage>
        <taxon>Eukaryota</taxon>
        <taxon>Metazoa</taxon>
        <taxon>Chordata</taxon>
        <taxon>Cephalochordata</taxon>
        <taxon>Leptocardii</taxon>
        <taxon>Amphioxiformes</taxon>
        <taxon>Branchiostomatidae</taxon>
        <taxon>Branchiostoma</taxon>
    </lineage>
</organism>
<feature type="compositionally biased region" description="Basic and acidic residues" evidence="1">
    <location>
        <begin position="160"/>
        <end position="171"/>
    </location>
</feature>
<sequence length="419" mass="45207">MLEMRTLAVLLLASLATFGSAQDKCVFKFEAAPPKGTTCASLKDITAMDKDLTDIKATKMASEIAPAMKKLKDAVKKRVQVEKILAEMTAKVKKMEDNMKKLDNPGAAAAAKPAAGNTGATGGAKPGAAAGAKPGGAAAGAKPGAAKPGAKPATPPKPADPGDDKDCAGLKLKDNSKKTGLASIKPPGQSAAMQVWCNMDIGQEPRGWVVILRRENGSLDFNKKFADYEKGFGTPSSPNDYWIGLQNLQKITAQDEWQLYVSLTDHDNKEAFAKYKKFKVSGADYKLTIEGFDILSTAGDGLTDFNFNSLPCTNHNYISYTSLTIVFPLLTQDSNGVGFSANDKDNDGSKTSECGKQYQSGWWFNQFCPNPANLNGKYHKKGDPFDSRGIFWREWRQNKNLKKAVMMLQRKRGAKPASG</sequence>
<feature type="chain" id="PRO_5039948976" evidence="2">
    <location>
        <begin position="22"/>
        <end position="419"/>
    </location>
</feature>
<dbReference type="RefSeq" id="XP_035668987.1">
    <property type="nucleotide sequence ID" value="XM_035813094.1"/>
</dbReference>
<dbReference type="Pfam" id="PF00147">
    <property type="entry name" value="Fibrinogen_C"/>
    <property type="match status" value="1"/>
</dbReference>
<feature type="signal peptide" evidence="2">
    <location>
        <begin position="1"/>
        <end position="21"/>
    </location>
</feature>
<dbReference type="SUPFAM" id="SSF56496">
    <property type="entry name" value="Fibrinogen C-terminal domain-like"/>
    <property type="match status" value="1"/>
</dbReference>
<dbReference type="PANTHER" id="PTHR19143:SF444">
    <property type="entry name" value="PROTEIN SCABROUS"/>
    <property type="match status" value="1"/>
</dbReference>
<evidence type="ECO:0000259" key="3">
    <source>
        <dbReference type="PROSITE" id="PS51406"/>
    </source>
</evidence>
<dbReference type="InterPro" id="IPR050373">
    <property type="entry name" value="Fibrinogen_C-term_domain"/>
</dbReference>
<dbReference type="Proteomes" id="UP000001554">
    <property type="component" value="Chromosome 3"/>
</dbReference>
<protein>
    <submittedName>
        <fullName evidence="5">Fibrinogen-like protein 1</fullName>
    </submittedName>
</protein>
<accession>A0A9J7MIT1</accession>
<dbReference type="GO" id="GO:0005615">
    <property type="term" value="C:extracellular space"/>
    <property type="evidence" value="ECO:0000318"/>
    <property type="project" value="GO_Central"/>
</dbReference>